<evidence type="ECO:0008006" key="4">
    <source>
        <dbReference type="Google" id="ProtNLM"/>
    </source>
</evidence>
<organism evidence="2 3">
    <name type="scientific">Candidatus Kaiserbacteria bacterium RIFOXYD1_FULL_42_15</name>
    <dbReference type="NCBI Taxonomy" id="1798532"/>
    <lineage>
        <taxon>Bacteria</taxon>
        <taxon>Candidatus Kaiseribacteriota</taxon>
    </lineage>
</organism>
<keyword evidence="1" id="KW-0732">Signal</keyword>
<dbReference type="Proteomes" id="UP000179230">
    <property type="component" value="Unassembled WGS sequence"/>
</dbReference>
<evidence type="ECO:0000313" key="2">
    <source>
        <dbReference type="EMBL" id="OGG89182.1"/>
    </source>
</evidence>
<sequence length="119" mass="12223">MKNLTPALMAIVFAALGGIATQAQTVPGSQFNGLYLGPSQKEGVALAALSPGNVFDLGELHDGQAAKVIAVLSSTGCVNFLSGRTGQVGIETVCPQMDAAGNVMAMRLKSSGEEFLLQR</sequence>
<feature type="signal peptide" evidence="1">
    <location>
        <begin position="1"/>
        <end position="25"/>
    </location>
</feature>
<proteinExistence type="predicted"/>
<dbReference type="AlphaFoldDB" id="A0A1F6FTJ5"/>
<protein>
    <recommendedName>
        <fullName evidence="4">DUF5666 domain-containing protein</fullName>
    </recommendedName>
</protein>
<dbReference type="EMBL" id="MFMT01000005">
    <property type="protein sequence ID" value="OGG89182.1"/>
    <property type="molecule type" value="Genomic_DNA"/>
</dbReference>
<reference evidence="2 3" key="1">
    <citation type="journal article" date="2016" name="Nat. Commun.">
        <title>Thousands of microbial genomes shed light on interconnected biogeochemical processes in an aquifer system.</title>
        <authorList>
            <person name="Anantharaman K."/>
            <person name="Brown C.T."/>
            <person name="Hug L.A."/>
            <person name="Sharon I."/>
            <person name="Castelle C.J."/>
            <person name="Probst A.J."/>
            <person name="Thomas B.C."/>
            <person name="Singh A."/>
            <person name="Wilkins M.J."/>
            <person name="Karaoz U."/>
            <person name="Brodie E.L."/>
            <person name="Williams K.H."/>
            <person name="Hubbard S.S."/>
            <person name="Banfield J.F."/>
        </authorList>
    </citation>
    <scope>NUCLEOTIDE SEQUENCE [LARGE SCALE GENOMIC DNA]</scope>
</reference>
<gene>
    <name evidence="2" type="ORF">A2592_00595</name>
</gene>
<evidence type="ECO:0000256" key="1">
    <source>
        <dbReference type="SAM" id="SignalP"/>
    </source>
</evidence>
<accession>A0A1F6FTJ5</accession>
<comment type="caution">
    <text evidence="2">The sequence shown here is derived from an EMBL/GenBank/DDBJ whole genome shotgun (WGS) entry which is preliminary data.</text>
</comment>
<evidence type="ECO:0000313" key="3">
    <source>
        <dbReference type="Proteomes" id="UP000179230"/>
    </source>
</evidence>
<name>A0A1F6FTJ5_9BACT</name>
<feature type="chain" id="PRO_5009524437" description="DUF5666 domain-containing protein" evidence="1">
    <location>
        <begin position="26"/>
        <end position="119"/>
    </location>
</feature>